<evidence type="ECO:0000313" key="7">
    <source>
        <dbReference type="EMBL" id="CUB07728.1"/>
    </source>
</evidence>
<evidence type="ECO:0000256" key="5">
    <source>
        <dbReference type="ARBA" id="ARBA00023186"/>
    </source>
</evidence>
<dbReference type="InterPro" id="IPR003713">
    <property type="entry name" value="FliS"/>
</dbReference>
<evidence type="ECO:0000256" key="2">
    <source>
        <dbReference type="ARBA" id="ARBA00008787"/>
    </source>
</evidence>
<organism evidence="7 8">
    <name type="scientific">Tepidiphilus thermophilus</name>
    <dbReference type="NCBI Taxonomy" id="876478"/>
    <lineage>
        <taxon>Bacteria</taxon>
        <taxon>Pseudomonadati</taxon>
        <taxon>Pseudomonadota</taxon>
        <taxon>Hydrogenophilia</taxon>
        <taxon>Hydrogenophilales</taxon>
        <taxon>Hydrogenophilaceae</taxon>
        <taxon>Tepidiphilus</taxon>
    </lineage>
</organism>
<dbReference type="NCBIfam" id="TIGR00208">
    <property type="entry name" value="fliS"/>
    <property type="match status" value="1"/>
</dbReference>
<dbReference type="OrthoDB" id="9792010at2"/>
<gene>
    <name evidence="7" type="ORF">Ga0061068_11118</name>
</gene>
<dbReference type="Proteomes" id="UP000182108">
    <property type="component" value="Unassembled WGS sequence"/>
</dbReference>
<evidence type="ECO:0000256" key="3">
    <source>
        <dbReference type="ARBA" id="ARBA00022490"/>
    </source>
</evidence>
<dbReference type="GO" id="GO:0071973">
    <property type="term" value="P:bacterial-type flagellum-dependent cell motility"/>
    <property type="evidence" value="ECO:0007669"/>
    <property type="project" value="TreeGrafter"/>
</dbReference>
<keyword evidence="5" id="KW-0143">Chaperone</keyword>
<keyword evidence="4 6" id="KW-1005">Bacterial flagellum biogenesis</keyword>
<keyword evidence="7" id="KW-0282">Flagellum</keyword>
<dbReference type="PIRSF" id="PIRSF039090">
    <property type="entry name" value="Flis"/>
    <property type="match status" value="1"/>
</dbReference>
<reference evidence="8" key="1">
    <citation type="submission" date="2015-08" db="EMBL/GenBank/DDBJ databases">
        <authorList>
            <person name="Babu N.S."/>
            <person name="Beckwith C.J."/>
            <person name="Beseler K.G."/>
            <person name="Brison A."/>
            <person name="Carone J.V."/>
            <person name="Caskin T.P."/>
            <person name="Diamond M."/>
            <person name="Durham M.E."/>
            <person name="Foxe J.M."/>
            <person name="Go M."/>
            <person name="Henderson B.A."/>
            <person name="Jones I.B."/>
            <person name="McGettigan J.A."/>
            <person name="Micheletti S.J."/>
            <person name="Nasrallah M.E."/>
            <person name="Ortiz D."/>
            <person name="Piller C.R."/>
            <person name="Privatt S.R."/>
            <person name="Schneider S.L."/>
            <person name="Sharp S."/>
            <person name="Smith T.C."/>
            <person name="Stanton J.D."/>
            <person name="Ullery H.E."/>
            <person name="Wilson R.J."/>
            <person name="Serrano M.G."/>
            <person name="Buck G."/>
            <person name="Lee V."/>
            <person name="Wang Y."/>
            <person name="Carvalho R."/>
            <person name="Voegtly L."/>
            <person name="Shi R."/>
            <person name="Duckworth R."/>
            <person name="Johnson A."/>
            <person name="Loviza R."/>
            <person name="Walstead R."/>
            <person name="Shah Z."/>
            <person name="Kiflezghi M."/>
            <person name="Wade K."/>
            <person name="Ball S.L."/>
            <person name="Bradley K.W."/>
            <person name="Asai D.J."/>
            <person name="Bowman C.A."/>
            <person name="Russell D.A."/>
            <person name="Pope W.H."/>
            <person name="Jacobs-Sera D."/>
            <person name="Hendrix R.W."/>
            <person name="Hatfull G.F."/>
        </authorList>
    </citation>
    <scope>NUCLEOTIDE SEQUENCE [LARGE SCALE GENOMIC DNA]</scope>
    <source>
        <strain evidence="8">JCM 19170</strain>
    </source>
</reference>
<protein>
    <recommendedName>
        <fullName evidence="6">Flagellar secretion chaperone FliS</fullName>
    </recommendedName>
</protein>
<proteinExistence type="inferred from homology"/>
<dbReference type="Gene3D" id="1.20.120.340">
    <property type="entry name" value="Flagellar protein FliS"/>
    <property type="match status" value="1"/>
</dbReference>
<name>A0A0K6IXB5_9PROT</name>
<dbReference type="CDD" id="cd16098">
    <property type="entry name" value="FliS"/>
    <property type="match status" value="1"/>
</dbReference>
<sequence>MFNRMRGANAYSQVSLETAVQSADPHQLILMLYDGALMALAQAVVAMEQKDIPKRAQSISRAIAIIHDGLHASLDVESGGELGERLAALYDYMVERLTQANATNNAAAVQEVSGLLRTLREAWAEMPRQQAAATAG</sequence>
<dbReference type="Pfam" id="PF02561">
    <property type="entry name" value="FliS"/>
    <property type="match status" value="1"/>
</dbReference>
<dbReference type="SUPFAM" id="SSF101116">
    <property type="entry name" value="Flagellar export chaperone FliS"/>
    <property type="match status" value="1"/>
</dbReference>
<keyword evidence="3 6" id="KW-0963">Cytoplasm</keyword>
<accession>A0A0K6IXB5</accession>
<evidence type="ECO:0000256" key="4">
    <source>
        <dbReference type="ARBA" id="ARBA00022795"/>
    </source>
</evidence>
<dbReference type="PANTHER" id="PTHR34773:SF1">
    <property type="entry name" value="FLAGELLAR SECRETION CHAPERONE FLIS"/>
    <property type="match status" value="1"/>
</dbReference>
<evidence type="ECO:0000256" key="1">
    <source>
        <dbReference type="ARBA" id="ARBA00004514"/>
    </source>
</evidence>
<keyword evidence="7" id="KW-0969">Cilium</keyword>
<dbReference type="GO" id="GO:0005829">
    <property type="term" value="C:cytosol"/>
    <property type="evidence" value="ECO:0007669"/>
    <property type="project" value="UniProtKB-SubCell"/>
</dbReference>
<keyword evidence="7" id="KW-0966">Cell projection</keyword>
<evidence type="ECO:0000313" key="8">
    <source>
        <dbReference type="Proteomes" id="UP000182108"/>
    </source>
</evidence>
<dbReference type="PANTHER" id="PTHR34773">
    <property type="entry name" value="FLAGELLAR SECRETION CHAPERONE FLIS"/>
    <property type="match status" value="1"/>
</dbReference>
<dbReference type="EMBL" id="CYHH01000011">
    <property type="protein sequence ID" value="CUB07728.1"/>
    <property type="molecule type" value="Genomic_DNA"/>
</dbReference>
<dbReference type="AlphaFoldDB" id="A0A0K6IXB5"/>
<comment type="subcellular location">
    <subcellularLocation>
        <location evidence="1 6">Cytoplasm</location>
        <location evidence="1 6">Cytosol</location>
    </subcellularLocation>
</comment>
<evidence type="ECO:0000256" key="6">
    <source>
        <dbReference type="PIRNR" id="PIRNR039090"/>
    </source>
</evidence>
<dbReference type="GO" id="GO:0044780">
    <property type="term" value="P:bacterial-type flagellum assembly"/>
    <property type="evidence" value="ECO:0007669"/>
    <property type="project" value="InterPro"/>
</dbReference>
<dbReference type="RefSeq" id="WP_055424005.1">
    <property type="nucleotide sequence ID" value="NZ_CYHH01000011.1"/>
</dbReference>
<comment type="similarity">
    <text evidence="2 6">Belongs to the FliS family.</text>
</comment>
<keyword evidence="8" id="KW-1185">Reference proteome</keyword>
<dbReference type="InterPro" id="IPR036584">
    <property type="entry name" value="FliS_sf"/>
</dbReference>